<proteinExistence type="predicted"/>
<dbReference type="Proteomes" id="UP000677228">
    <property type="component" value="Unassembled WGS sequence"/>
</dbReference>
<accession>A0A813XQ41</accession>
<evidence type="ECO:0000313" key="1">
    <source>
        <dbReference type="EMBL" id="CAF0876529.1"/>
    </source>
</evidence>
<sequence length="90" mass="10566">MRRERVYFDHSNPLEYMTENRFLARYRCPEQAVVDLLNEIEHHLQRPISHNHAIPSVIQLLTTLCFYANGSFFCTDGDVRRLSKTSVPAE</sequence>
<dbReference type="OrthoDB" id="2415966at2759"/>
<evidence type="ECO:0000313" key="2">
    <source>
        <dbReference type="EMBL" id="CAF1535015.1"/>
    </source>
</evidence>
<dbReference type="EMBL" id="CAJNOK010038006">
    <property type="protein sequence ID" value="CAF1535015.1"/>
    <property type="molecule type" value="Genomic_DNA"/>
</dbReference>
<reference evidence="1" key="1">
    <citation type="submission" date="2021-02" db="EMBL/GenBank/DDBJ databases">
        <authorList>
            <person name="Nowell W R."/>
        </authorList>
    </citation>
    <scope>NUCLEOTIDE SEQUENCE</scope>
</reference>
<comment type="caution">
    <text evidence="1">The sequence shown here is derived from an EMBL/GenBank/DDBJ whole genome shotgun (WGS) entry which is preliminary data.</text>
</comment>
<name>A0A813XQ41_9BILA</name>
<dbReference type="Proteomes" id="UP000663829">
    <property type="component" value="Unassembled WGS sequence"/>
</dbReference>
<dbReference type="EMBL" id="CAJOBA010060287">
    <property type="protein sequence ID" value="CAF4322545.1"/>
    <property type="molecule type" value="Genomic_DNA"/>
</dbReference>
<gene>
    <name evidence="1" type="ORF">GPM918_LOCUS7381</name>
    <name evidence="2" type="ORF">OVA965_LOCUS38460</name>
    <name evidence="3" type="ORF">SRO942_LOCUS7381</name>
    <name evidence="4" type="ORF">TMI583_LOCUS39651</name>
</gene>
<dbReference type="Proteomes" id="UP000681722">
    <property type="component" value="Unassembled WGS sequence"/>
</dbReference>
<evidence type="ECO:0000313" key="4">
    <source>
        <dbReference type="EMBL" id="CAF4322545.1"/>
    </source>
</evidence>
<dbReference type="EMBL" id="CAJOBC010001206">
    <property type="protein sequence ID" value="CAF3663342.1"/>
    <property type="molecule type" value="Genomic_DNA"/>
</dbReference>
<evidence type="ECO:0000313" key="5">
    <source>
        <dbReference type="Proteomes" id="UP000663829"/>
    </source>
</evidence>
<protein>
    <submittedName>
        <fullName evidence="1">Uncharacterized protein</fullName>
    </submittedName>
</protein>
<keyword evidence="5" id="KW-1185">Reference proteome</keyword>
<dbReference type="AlphaFoldDB" id="A0A813XQ41"/>
<evidence type="ECO:0000313" key="3">
    <source>
        <dbReference type="EMBL" id="CAF3663342.1"/>
    </source>
</evidence>
<dbReference type="EMBL" id="CAJNOQ010001206">
    <property type="protein sequence ID" value="CAF0876529.1"/>
    <property type="molecule type" value="Genomic_DNA"/>
</dbReference>
<dbReference type="Proteomes" id="UP000682733">
    <property type="component" value="Unassembled WGS sequence"/>
</dbReference>
<organism evidence="1 5">
    <name type="scientific">Didymodactylos carnosus</name>
    <dbReference type="NCBI Taxonomy" id="1234261"/>
    <lineage>
        <taxon>Eukaryota</taxon>
        <taxon>Metazoa</taxon>
        <taxon>Spiralia</taxon>
        <taxon>Gnathifera</taxon>
        <taxon>Rotifera</taxon>
        <taxon>Eurotatoria</taxon>
        <taxon>Bdelloidea</taxon>
        <taxon>Philodinida</taxon>
        <taxon>Philodinidae</taxon>
        <taxon>Didymodactylos</taxon>
    </lineage>
</organism>